<sequence length="310" mass="33279">MEKTLIFGHKNPDTDTICSAIAYAALKKELGWDAEAVRLGEVGSETKYALDHFGVEAPRLVENVAGEAKQVILVDHNERQQSANDIDQVRVVEVIDHHRIANFETAHPLYYRAEPVGCTATILKKLYKENGVEISKPVAGLMLSAIVSDSLLFKSPTCTEEDVAAAKELAEIAGVDADSYGLSMLKAGADLSDKSIDTLLNLDAKEFTMGDKKVVIAQVNAIDTNDVLSRQAELEGALQGIIDEKGLDLFLFVVTDILNSDSVGVALGSAAGAVEQAYNVKLDGNKAVLKGVVSRKSQIVPVLTETISKL</sequence>
<protein>
    <recommendedName>
        <fullName evidence="8">Probable manganese-dependent inorganic pyrophosphatase</fullName>
        <ecNumber evidence="8">3.6.1.1</ecNumber>
    </recommendedName>
    <alternativeName>
        <fullName evidence="8">Pyrophosphate phospho-hydrolase</fullName>
        <shortName evidence="8">PPase</shortName>
    </alternativeName>
</protein>
<dbReference type="HAMAP" id="MF_00207">
    <property type="entry name" value="PPase_C"/>
    <property type="match status" value="1"/>
</dbReference>
<comment type="similarity">
    <text evidence="2 8">Belongs to the PPase class C family.</text>
</comment>
<dbReference type="PANTHER" id="PTHR12112">
    <property type="entry name" value="BNIP - RELATED"/>
    <property type="match status" value="1"/>
</dbReference>
<evidence type="ECO:0000256" key="4">
    <source>
        <dbReference type="ARBA" id="ARBA00022723"/>
    </source>
</evidence>
<dbReference type="Proteomes" id="UP000282529">
    <property type="component" value="Unassembled WGS sequence"/>
</dbReference>
<feature type="binding site" evidence="8">
    <location>
        <position position="75"/>
    </location>
    <ligand>
        <name>Mn(2+)</name>
        <dbReference type="ChEBI" id="CHEBI:29035"/>
        <label>1</label>
    </ligand>
</feature>
<comment type="catalytic activity">
    <reaction evidence="7 8">
        <text>diphosphate + H2O = 2 phosphate + H(+)</text>
        <dbReference type="Rhea" id="RHEA:24576"/>
        <dbReference type="ChEBI" id="CHEBI:15377"/>
        <dbReference type="ChEBI" id="CHEBI:15378"/>
        <dbReference type="ChEBI" id="CHEBI:33019"/>
        <dbReference type="ChEBI" id="CHEBI:43474"/>
        <dbReference type="EC" id="3.6.1.1"/>
    </reaction>
</comment>
<dbReference type="Pfam" id="PF01368">
    <property type="entry name" value="DHH"/>
    <property type="match status" value="1"/>
</dbReference>
<dbReference type="GO" id="GO:0004427">
    <property type="term" value="F:inorganic diphosphate phosphatase activity"/>
    <property type="evidence" value="ECO:0007669"/>
    <property type="project" value="UniProtKB-UniRule"/>
</dbReference>
<keyword evidence="4 8" id="KW-0479">Metal-binding</keyword>
<feature type="binding site" evidence="8">
    <location>
        <position position="9"/>
    </location>
    <ligand>
        <name>Mn(2+)</name>
        <dbReference type="ChEBI" id="CHEBI:29035"/>
        <label>1</label>
    </ligand>
</feature>
<evidence type="ECO:0000256" key="1">
    <source>
        <dbReference type="ARBA" id="ARBA00004496"/>
    </source>
</evidence>
<dbReference type="AlphaFoldDB" id="A0A3N9P200"/>
<dbReference type="SUPFAM" id="SSF64182">
    <property type="entry name" value="DHH phosphoesterases"/>
    <property type="match status" value="1"/>
</dbReference>
<feature type="binding site" evidence="8">
    <location>
        <position position="97"/>
    </location>
    <ligand>
        <name>Mn(2+)</name>
        <dbReference type="ChEBI" id="CHEBI:29035"/>
        <label>2</label>
    </ligand>
</feature>
<feature type="binding site" evidence="8">
    <location>
        <position position="75"/>
    </location>
    <ligand>
        <name>Mn(2+)</name>
        <dbReference type="ChEBI" id="CHEBI:29035"/>
        <label>2</label>
    </ligand>
</feature>
<dbReference type="NCBIfam" id="NF003877">
    <property type="entry name" value="PRK05427.1"/>
    <property type="match status" value="1"/>
</dbReference>
<comment type="cofactor">
    <cofactor evidence="8">
        <name>Mn(2+)</name>
        <dbReference type="ChEBI" id="CHEBI:29035"/>
    </cofactor>
    <text evidence="8">Binds 2 manganese ions per subunit.</text>
</comment>
<feature type="domain" description="DHHA2" evidence="9">
    <location>
        <begin position="181"/>
        <end position="307"/>
    </location>
</feature>
<dbReference type="PANTHER" id="PTHR12112:SF22">
    <property type="entry name" value="MANGANESE-DEPENDENT INORGANIC PYROPHOSPHATASE-RELATED"/>
    <property type="match status" value="1"/>
</dbReference>
<dbReference type="InterPro" id="IPR001667">
    <property type="entry name" value="DDH_dom"/>
</dbReference>
<dbReference type="SMART" id="SM01131">
    <property type="entry name" value="DHHA2"/>
    <property type="match status" value="1"/>
</dbReference>
<evidence type="ECO:0000256" key="2">
    <source>
        <dbReference type="ARBA" id="ARBA00007350"/>
    </source>
</evidence>
<name>A0A3N9P200_9BACL</name>
<keyword evidence="11" id="KW-1185">Reference proteome</keyword>
<comment type="caution">
    <text evidence="10">The sequence shown here is derived from an EMBL/GenBank/DDBJ whole genome shotgun (WGS) entry which is preliminary data.</text>
</comment>
<reference evidence="10 11" key="1">
    <citation type="submission" date="2018-11" db="EMBL/GenBank/DDBJ databases">
        <title>Genome sequence of strain 7197.</title>
        <authorList>
            <person name="Gao J."/>
            <person name="Sun J."/>
        </authorList>
    </citation>
    <scope>NUCLEOTIDE SEQUENCE [LARGE SCALE GENOMIC DNA]</scope>
    <source>
        <strain evidence="10 11">7197</strain>
    </source>
</reference>
<feature type="binding site" evidence="8">
    <location>
        <position position="15"/>
    </location>
    <ligand>
        <name>Mn(2+)</name>
        <dbReference type="ChEBI" id="CHEBI:29035"/>
        <label>2</label>
    </ligand>
</feature>
<dbReference type="EC" id="3.6.1.1" evidence="8"/>
<organism evidence="10 11">
    <name type="scientific">Paenibacillus rhizophilus</name>
    <dbReference type="NCBI Taxonomy" id="1850366"/>
    <lineage>
        <taxon>Bacteria</taxon>
        <taxon>Bacillati</taxon>
        <taxon>Bacillota</taxon>
        <taxon>Bacilli</taxon>
        <taxon>Bacillales</taxon>
        <taxon>Paenibacillaceae</taxon>
        <taxon>Paenibacillus</taxon>
    </lineage>
</organism>
<dbReference type="InterPro" id="IPR022934">
    <property type="entry name" value="Mn-dep_inorganic_PyrPase"/>
</dbReference>
<evidence type="ECO:0000313" key="10">
    <source>
        <dbReference type="EMBL" id="RQW09845.1"/>
    </source>
</evidence>
<dbReference type="InterPro" id="IPR038222">
    <property type="entry name" value="DHHA2_dom_sf"/>
</dbReference>
<dbReference type="Gene3D" id="3.10.310.20">
    <property type="entry name" value="DHHA2 domain"/>
    <property type="match status" value="1"/>
</dbReference>
<accession>A0A3N9P200</accession>
<evidence type="ECO:0000256" key="6">
    <source>
        <dbReference type="ARBA" id="ARBA00023211"/>
    </source>
</evidence>
<dbReference type="GO" id="GO:0030145">
    <property type="term" value="F:manganese ion binding"/>
    <property type="evidence" value="ECO:0007669"/>
    <property type="project" value="UniProtKB-UniRule"/>
</dbReference>
<gene>
    <name evidence="8" type="primary">ppaC</name>
    <name evidence="10" type="ORF">EH198_17305</name>
</gene>
<evidence type="ECO:0000313" key="11">
    <source>
        <dbReference type="Proteomes" id="UP000282529"/>
    </source>
</evidence>
<dbReference type="Pfam" id="PF02833">
    <property type="entry name" value="DHHA2"/>
    <property type="match status" value="1"/>
</dbReference>
<dbReference type="InterPro" id="IPR004097">
    <property type="entry name" value="DHHA2"/>
</dbReference>
<dbReference type="EMBL" id="RQPI01000011">
    <property type="protein sequence ID" value="RQW09845.1"/>
    <property type="molecule type" value="Genomic_DNA"/>
</dbReference>
<dbReference type="InterPro" id="IPR038763">
    <property type="entry name" value="DHH_sf"/>
</dbReference>
<keyword evidence="6 8" id="KW-0464">Manganese</keyword>
<proteinExistence type="inferred from homology"/>
<feature type="binding site" evidence="8">
    <location>
        <position position="149"/>
    </location>
    <ligand>
        <name>Mn(2+)</name>
        <dbReference type="ChEBI" id="CHEBI:29035"/>
        <label>2</label>
    </ligand>
</feature>
<comment type="subcellular location">
    <subcellularLocation>
        <location evidence="1 8">Cytoplasm</location>
    </subcellularLocation>
</comment>
<evidence type="ECO:0000256" key="8">
    <source>
        <dbReference type="HAMAP-Rule" id="MF_00207"/>
    </source>
</evidence>
<dbReference type="FunFam" id="3.90.1640.10:FF:000001">
    <property type="entry name" value="Probable manganese-dependent inorganic pyrophosphatase"/>
    <property type="match status" value="1"/>
</dbReference>
<dbReference type="RefSeq" id="WP_124696767.1">
    <property type="nucleotide sequence ID" value="NZ_JBHUFE010000005.1"/>
</dbReference>
<evidence type="ECO:0000256" key="7">
    <source>
        <dbReference type="ARBA" id="ARBA00047820"/>
    </source>
</evidence>
<feature type="binding site" evidence="8">
    <location>
        <position position="13"/>
    </location>
    <ligand>
        <name>Mn(2+)</name>
        <dbReference type="ChEBI" id="CHEBI:29035"/>
        <label>1</label>
    </ligand>
</feature>
<keyword evidence="5 8" id="KW-0378">Hydrolase</keyword>
<dbReference type="FunFam" id="3.10.310.20:FF:000001">
    <property type="entry name" value="Probable manganese-dependent inorganic pyrophosphatase"/>
    <property type="match status" value="1"/>
</dbReference>
<keyword evidence="3 8" id="KW-0963">Cytoplasm</keyword>
<dbReference type="OrthoDB" id="9766150at2"/>
<evidence type="ECO:0000256" key="5">
    <source>
        <dbReference type="ARBA" id="ARBA00022801"/>
    </source>
</evidence>
<evidence type="ECO:0000256" key="3">
    <source>
        <dbReference type="ARBA" id="ARBA00022490"/>
    </source>
</evidence>
<evidence type="ECO:0000259" key="9">
    <source>
        <dbReference type="SMART" id="SM01131"/>
    </source>
</evidence>
<dbReference type="GO" id="GO:0005737">
    <property type="term" value="C:cytoplasm"/>
    <property type="evidence" value="ECO:0007669"/>
    <property type="project" value="UniProtKB-SubCell"/>
</dbReference>
<dbReference type="Gene3D" id="3.90.1640.10">
    <property type="entry name" value="inorganic pyrophosphatase (n-terminal core)"/>
    <property type="match status" value="1"/>
</dbReference>